<dbReference type="AlphaFoldDB" id="A0A3D9RL09"/>
<dbReference type="Gene3D" id="2.40.160.60">
    <property type="entry name" value="Outer membrane protein transport protein (OMPP1/FadL/TodX)"/>
    <property type="match status" value="1"/>
</dbReference>
<comment type="caution">
    <text evidence="2">The sequence shown here is derived from an EMBL/GenBank/DDBJ whole genome shotgun (WGS) entry which is preliminary data.</text>
</comment>
<dbReference type="Proteomes" id="UP000256429">
    <property type="component" value="Unassembled WGS sequence"/>
</dbReference>
<feature type="signal peptide" evidence="1">
    <location>
        <begin position="1"/>
        <end position="19"/>
    </location>
</feature>
<accession>A0A3D9RL09</accession>
<evidence type="ECO:0008006" key="4">
    <source>
        <dbReference type="Google" id="ProtNLM"/>
    </source>
</evidence>
<evidence type="ECO:0000313" key="2">
    <source>
        <dbReference type="EMBL" id="REE80543.1"/>
    </source>
</evidence>
<keyword evidence="3" id="KW-1185">Reference proteome</keyword>
<evidence type="ECO:0000256" key="1">
    <source>
        <dbReference type="SAM" id="SignalP"/>
    </source>
</evidence>
<reference evidence="2 3" key="1">
    <citation type="submission" date="2018-08" db="EMBL/GenBank/DDBJ databases">
        <title>Genomic Encyclopedia of Type Strains, Phase III (KMG-III): the genomes of soil and plant-associated and newly described type strains.</title>
        <authorList>
            <person name="Whitman W."/>
        </authorList>
    </citation>
    <scope>NUCLEOTIDE SEQUENCE [LARGE SCALE GENOMIC DNA]</scope>
    <source>
        <strain evidence="2 3">325-5</strain>
    </source>
</reference>
<protein>
    <recommendedName>
        <fullName evidence="4">Long-subunit fatty acid transport protein</fullName>
    </recommendedName>
</protein>
<organism evidence="2 3">
    <name type="scientific">Lutibacter oceani</name>
    <dbReference type="NCBI Taxonomy" id="1853311"/>
    <lineage>
        <taxon>Bacteria</taxon>
        <taxon>Pseudomonadati</taxon>
        <taxon>Bacteroidota</taxon>
        <taxon>Flavobacteriia</taxon>
        <taxon>Flavobacteriales</taxon>
        <taxon>Flavobacteriaceae</taxon>
        <taxon>Lutibacter</taxon>
    </lineage>
</organism>
<evidence type="ECO:0000313" key="3">
    <source>
        <dbReference type="Proteomes" id="UP000256429"/>
    </source>
</evidence>
<dbReference type="OrthoDB" id="1491239at2"/>
<dbReference type="EMBL" id="QTTQ01000011">
    <property type="protein sequence ID" value="REE80543.1"/>
    <property type="molecule type" value="Genomic_DNA"/>
</dbReference>
<dbReference type="RefSeq" id="WP_115881076.1">
    <property type="nucleotide sequence ID" value="NZ_QTTQ01000011.1"/>
</dbReference>
<proteinExistence type="predicted"/>
<sequence>MIKKIIVVLTLFVSIISFAQKNNASAYSFFGIGDKNNTNTVEQTSMGSIGVSLSDEFRLNLSNPASLSSLKFTTYSLAIENKNIWAKDGTDTQQGGTTYLSYLAMGVPLGENAGLSFGLLPNSSVGYSLISSIYDANNELTEISAYNGEGGTNKVFLGFGIQVFKGFSVGFQGNYIFGKIENNITNQLKDVSLASKYETLSSIKGFTLNGGFQYKTKLNKNVNLHLGANFDLENELNTEDEEYIYSVSLASGEIPRDTILNTKSEGMLKSPIKTSLGVGVGKDNKWFAGLDYSFQDALDPQGSIFNNYTRIKYNKYSKISIGGFYTPKYTSITSYWERVTYRAGVKLEKTGLMVDGLGNNSDFTAIDDFGISFGVGLPVSNQLSNLNLGFEFGKRGKIDKGLVQENYINFRLSFSLNDKWFKKREIF</sequence>
<keyword evidence="1" id="KW-0732">Signal</keyword>
<gene>
    <name evidence="2" type="ORF">BX611_2188</name>
</gene>
<name>A0A3D9RL09_9FLAO</name>
<feature type="chain" id="PRO_5017540268" description="Long-subunit fatty acid transport protein" evidence="1">
    <location>
        <begin position="20"/>
        <end position="427"/>
    </location>
</feature>